<organism evidence="1 2">
    <name type="scientific">Caerostris darwini</name>
    <dbReference type="NCBI Taxonomy" id="1538125"/>
    <lineage>
        <taxon>Eukaryota</taxon>
        <taxon>Metazoa</taxon>
        <taxon>Ecdysozoa</taxon>
        <taxon>Arthropoda</taxon>
        <taxon>Chelicerata</taxon>
        <taxon>Arachnida</taxon>
        <taxon>Araneae</taxon>
        <taxon>Araneomorphae</taxon>
        <taxon>Entelegynae</taxon>
        <taxon>Araneoidea</taxon>
        <taxon>Araneidae</taxon>
        <taxon>Caerostris</taxon>
    </lineage>
</organism>
<feature type="non-terminal residue" evidence="1">
    <location>
        <position position="1"/>
    </location>
</feature>
<evidence type="ECO:0000313" key="2">
    <source>
        <dbReference type="Proteomes" id="UP001054837"/>
    </source>
</evidence>
<protein>
    <submittedName>
        <fullName evidence="1">Uncharacterized protein</fullName>
    </submittedName>
</protein>
<reference evidence="1 2" key="1">
    <citation type="submission" date="2021-06" db="EMBL/GenBank/DDBJ databases">
        <title>Caerostris darwini draft genome.</title>
        <authorList>
            <person name="Kono N."/>
            <person name="Arakawa K."/>
        </authorList>
    </citation>
    <scope>NUCLEOTIDE SEQUENCE [LARGE SCALE GENOMIC DNA]</scope>
</reference>
<dbReference type="EMBL" id="BPLQ01008027">
    <property type="protein sequence ID" value="GIY34129.1"/>
    <property type="molecule type" value="Genomic_DNA"/>
</dbReference>
<accession>A0AAV4SJH4</accession>
<comment type="caution">
    <text evidence="1">The sequence shown here is derived from an EMBL/GenBank/DDBJ whole genome shotgun (WGS) entry which is preliminary data.</text>
</comment>
<dbReference type="Proteomes" id="UP001054837">
    <property type="component" value="Unassembled WGS sequence"/>
</dbReference>
<name>A0AAV4SJH4_9ARAC</name>
<dbReference type="AlphaFoldDB" id="A0AAV4SJH4"/>
<keyword evidence="2" id="KW-1185">Reference proteome</keyword>
<gene>
    <name evidence="1" type="ORF">CDAR_17071</name>
</gene>
<proteinExistence type="predicted"/>
<evidence type="ECO:0000313" key="1">
    <source>
        <dbReference type="EMBL" id="GIY34129.1"/>
    </source>
</evidence>
<sequence>VGKIKCSWWRRSWNEVSKFLVYRKTQQWGYRNIAWLKIFLPAPCVPSLLDEVQHTLTIEVPSLESAIAEHLVNTTLVVCH</sequence>